<dbReference type="Proteomes" id="UP001321804">
    <property type="component" value="Chromosome"/>
</dbReference>
<dbReference type="InterPro" id="IPR022742">
    <property type="entry name" value="Hydrolase_4"/>
</dbReference>
<name>A0AAU9DFV3_9LACO</name>
<protein>
    <submittedName>
        <fullName evidence="2">Alpha/beta hydrolase</fullName>
    </submittedName>
</protein>
<dbReference type="GO" id="GO:0016787">
    <property type="term" value="F:hydrolase activity"/>
    <property type="evidence" value="ECO:0007669"/>
    <property type="project" value="UniProtKB-KW"/>
</dbReference>
<sequence length="246" mass="28160">MKIVEFGRDNPNVIILLHGGGLSWWNFREEAEILAQKYHVILPILDGHAGSDHNFQSIQANAQRIINFIDQNYQGQVLLIGGLSLGAQILVEILCLRSDICQYAIIESANLIPSKITNAMMPFAINLSYGLIQKEWFSKLQFKSLKMNEHFYPEYYRDTCLITKENMISFLKANTSFQADPTLKDCQVKTRIIVGAKENGAMKRSANILHEMLPHSTLEVKEGLYHGQYSLNYPEEYVQDLKRSYK</sequence>
<accession>A0AAU9DFV3</accession>
<reference evidence="2 3" key="1">
    <citation type="journal article" date="2023" name="Microbiol. Spectr.">
        <title>Symbiosis of Carpenter Bees with Uncharacterized Lactic Acid Bacteria Showing NAD Auxotrophy.</title>
        <authorList>
            <person name="Kawasaki S."/>
            <person name="Ozawa K."/>
            <person name="Mori T."/>
            <person name="Yamamoto A."/>
            <person name="Ito M."/>
            <person name="Ohkuma M."/>
            <person name="Sakamoto M."/>
            <person name="Matsutani M."/>
        </authorList>
    </citation>
    <scope>NUCLEOTIDE SEQUENCE [LARGE SCALE GENOMIC DNA]</scope>
    <source>
        <strain evidence="2 3">KimC2</strain>
    </source>
</reference>
<proteinExistence type="predicted"/>
<gene>
    <name evidence="2" type="ORF">KIMC2_16980</name>
</gene>
<keyword evidence="2" id="KW-0378">Hydrolase</keyword>
<evidence type="ECO:0000259" key="1">
    <source>
        <dbReference type="Pfam" id="PF12146"/>
    </source>
</evidence>
<dbReference type="Gene3D" id="3.40.50.1820">
    <property type="entry name" value="alpha/beta hydrolase"/>
    <property type="match status" value="1"/>
</dbReference>
<dbReference type="KEGG" id="xak:KIMC2_16980"/>
<feature type="domain" description="Serine aminopeptidase S33" evidence="1">
    <location>
        <begin position="13"/>
        <end position="227"/>
    </location>
</feature>
<organism evidence="2 3">
    <name type="scientific">Xylocopilactobacillus apis</name>
    <dbReference type="NCBI Taxonomy" id="2932183"/>
    <lineage>
        <taxon>Bacteria</taxon>
        <taxon>Bacillati</taxon>
        <taxon>Bacillota</taxon>
        <taxon>Bacilli</taxon>
        <taxon>Lactobacillales</taxon>
        <taxon>Lactobacillaceae</taxon>
        <taxon>Xylocopilactobacillus</taxon>
    </lineage>
</organism>
<evidence type="ECO:0000313" key="3">
    <source>
        <dbReference type="Proteomes" id="UP001321804"/>
    </source>
</evidence>
<dbReference type="SUPFAM" id="SSF53474">
    <property type="entry name" value="alpha/beta-Hydrolases"/>
    <property type="match status" value="1"/>
</dbReference>
<keyword evidence="3" id="KW-1185">Reference proteome</keyword>
<dbReference type="Pfam" id="PF12146">
    <property type="entry name" value="Hydrolase_4"/>
    <property type="match status" value="1"/>
</dbReference>
<dbReference type="RefSeq" id="WP_317695944.1">
    <property type="nucleotide sequence ID" value="NZ_AP026801.1"/>
</dbReference>
<dbReference type="EMBL" id="AP026801">
    <property type="protein sequence ID" value="BDR57136.1"/>
    <property type="molecule type" value="Genomic_DNA"/>
</dbReference>
<dbReference type="InterPro" id="IPR029058">
    <property type="entry name" value="AB_hydrolase_fold"/>
</dbReference>
<evidence type="ECO:0000313" key="2">
    <source>
        <dbReference type="EMBL" id="BDR57136.1"/>
    </source>
</evidence>
<dbReference type="AlphaFoldDB" id="A0AAU9DFV3"/>